<proteinExistence type="predicted"/>
<dbReference type="GO" id="GO:0030366">
    <property type="term" value="F:molybdopterin synthase activity"/>
    <property type="evidence" value="ECO:0007669"/>
    <property type="project" value="UniProtKB-EC"/>
</dbReference>
<dbReference type="CDD" id="cd00756">
    <property type="entry name" value="MoaE"/>
    <property type="match status" value="1"/>
</dbReference>
<accession>A0ABD6CVT6</accession>
<dbReference type="Pfam" id="PF02391">
    <property type="entry name" value="MoaE"/>
    <property type="match status" value="1"/>
</dbReference>
<protein>
    <submittedName>
        <fullName evidence="1">Molybdopterin synthase</fullName>
        <ecNumber evidence="1">2.8.1.12</ecNumber>
    </submittedName>
</protein>
<evidence type="ECO:0000313" key="1">
    <source>
        <dbReference type="EMBL" id="MFD1632487.1"/>
    </source>
</evidence>
<comment type="caution">
    <text evidence="1">The sequence shown here is derived from an EMBL/GenBank/DDBJ whole genome shotgun (WGS) entry which is preliminary data.</text>
</comment>
<dbReference type="EMBL" id="JBHUDL010000004">
    <property type="protein sequence ID" value="MFD1632487.1"/>
    <property type="molecule type" value="Genomic_DNA"/>
</dbReference>
<gene>
    <name evidence="1" type="ORF">ACFSBJ_01805</name>
</gene>
<dbReference type="SUPFAM" id="SSF54690">
    <property type="entry name" value="Molybdopterin synthase subunit MoaE"/>
    <property type="match status" value="1"/>
</dbReference>
<dbReference type="RefSeq" id="WP_256406218.1">
    <property type="nucleotide sequence ID" value="NZ_CP187151.1"/>
</dbReference>
<organism evidence="1 2">
    <name type="scientific">Haloplanus ruber</name>
    <dbReference type="NCBI Taxonomy" id="869892"/>
    <lineage>
        <taxon>Archaea</taxon>
        <taxon>Methanobacteriati</taxon>
        <taxon>Methanobacteriota</taxon>
        <taxon>Stenosarchaea group</taxon>
        <taxon>Halobacteria</taxon>
        <taxon>Halobacteriales</taxon>
        <taxon>Haloferacaceae</taxon>
        <taxon>Haloplanus</taxon>
    </lineage>
</organism>
<dbReference type="PANTHER" id="PTHR23404">
    <property type="entry name" value="MOLYBDOPTERIN SYNTHASE RELATED"/>
    <property type="match status" value="1"/>
</dbReference>
<keyword evidence="1" id="KW-0808">Transferase</keyword>
<keyword evidence="2" id="KW-1185">Reference proteome</keyword>
<name>A0ABD6CVT6_9EURY</name>
<dbReference type="GO" id="GO:0032324">
    <property type="term" value="P:molybdopterin cofactor biosynthetic process"/>
    <property type="evidence" value="ECO:0007669"/>
    <property type="project" value="UniProtKB-ARBA"/>
</dbReference>
<dbReference type="EC" id="2.8.1.12" evidence="1"/>
<dbReference type="NCBIfam" id="NF011061">
    <property type="entry name" value="PRK14493.1"/>
    <property type="match status" value="1"/>
</dbReference>
<dbReference type="Gene3D" id="3.90.1170.40">
    <property type="entry name" value="Molybdopterin biosynthesis MoaE subunit"/>
    <property type="match status" value="1"/>
</dbReference>
<dbReference type="Proteomes" id="UP001597075">
    <property type="component" value="Unassembled WGS sequence"/>
</dbReference>
<reference evidence="1 2" key="1">
    <citation type="journal article" date="2019" name="Int. J. Syst. Evol. Microbiol.">
        <title>The Global Catalogue of Microorganisms (GCM) 10K type strain sequencing project: providing services to taxonomists for standard genome sequencing and annotation.</title>
        <authorList>
            <consortium name="The Broad Institute Genomics Platform"/>
            <consortium name="The Broad Institute Genome Sequencing Center for Infectious Disease"/>
            <person name="Wu L."/>
            <person name="Ma J."/>
        </authorList>
    </citation>
    <scope>NUCLEOTIDE SEQUENCE [LARGE SCALE GENOMIC DNA]</scope>
    <source>
        <strain evidence="1 2">CGMCC 1.10594</strain>
    </source>
</reference>
<evidence type="ECO:0000313" key="2">
    <source>
        <dbReference type="Proteomes" id="UP001597075"/>
    </source>
</evidence>
<dbReference type="AlphaFoldDB" id="A0ABD6CVT6"/>
<dbReference type="InterPro" id="IPR003448">
    <property type="entry name" value="Mopterin_biosynth_MoaE"/>
</dbReference>
<sequence length="260" mass="28097">MKTLNIVGPGAVDLADRLVARLDGRVATVETLPETAARDTDASAAYGLSTDGSWIGAGDGETLDGLLDSLTPDYDVALTVGFADARLPTVAVADAEAAGEIRHTVAEAVEAALDPILDVVDDLEPRITLESLVRRAKASPQADRSGAIATFTGRVRVKDGEDDTPTTHLEFEKYEDVAADRMRTIRSDLEARDGVFEVLMHHRTGVIGEGEDIVFVVVLAGHREEAFDTVEDGINRLKDEVPIFKKESTTDEEFWIHEKA</sequence>
<dbReference type="InterPro" id="IPR036563">
    <property type="entry name" value="MoaE_sf"/>
</dbReference>